<evidence type="ECO:0000256" key="8">
    <source>
        <dbReference type="ARBA" id="ARBA00023004"/>
    </source>
</evidence>
<protein>
    <recommendedName>
        <fullName evidence="4">L-serine ammonia-lyase</fullName>
        <ecNumber evidence="4">4.3.1.17</ecNumber>
    </recommendedName>
</protein>
<dbReference type="EMBL" id="JACHIO010000012">
    <property type="protein sequence ID" value="MBB5064723.1"/>
    <property type="molecule type" value="Genomic_DNA"/>
</dbReference>
<evidence type="ECO:0000256" key="5">
    <source>
        <dbReference type="ARBA" id="ARBA00022432"/>
    </source>
</evidence>
<comment type="catalytic activity">
    <reaction evidence="11">
        <text>L-serine = pyruvate + NH4(+)</text>
        <dbReference type="Rhea" id="RHEA:19169"/>
        <dbReference type="ChEBI" id="CHEBI:15361"/>
        <dbReference type="ChEBI" id="CHEBI:28938"/>
        <dbReference type="ChEBI" id="CHEBI:33384"/>
        <dbReference type="EC" id="4.3.1.17"/>
    </reaction>
</comment>
<evidence type="ECO:0000256" key="1">
    <source>
        <dbReference type="ARBA" id="ARBA00001966"/>
    </source>
</evidence>
<evidence type="ECO:0000313" key="14">
    <source>
        <dbReference type="EMBL" id="MBB5064723.1"/>
    </source>
</evidence>
<keyword evidence="9" id="KW-0411">Iron-sulfur</keyword>
<evidence type="ECO:0000259" key="12">
    <source>
        <dbReference type="Pfam" id="PF03313"/>
    </source>
</evidence>
<dbReference type="SUPFAM" id="SSF143548">
    <property type="entry name" value="Serine metabolism enzymes domain"/>
    <property type="match status" value="1"/>
</dbReference>
<dbReference type="GO" id="GO:0006094">
    <property type="term" value="P:gluconeogenesis"/>
    <property type="evidence" value="ECO:0007669"/>
    <property type="project" value="UniProtKB-KW"/>
</dbReference>
<dbReference type="NCBIfam" id="TIGR00720">
    <property type="entry name" value="sda_mono"/>
    <property type="match status" value="1"/>
</dbReference>
<name>A0A7W7ZS29_9BACT</name>
<comment type="similarity">
    <text evidence="3">Belongs to the iron-sulfur dependent L-serine dehydratase family.</text>
</comment>
<dbReference type="GO" id="GO:0003941">
    <property type="term" value="F:L-serine ammonia-lyase activity"/>
    <property type="evidence" value="ECO:0007669"/>
    <property type="project" value="UniProtKB-EC"/>
</dbReference>
<keyword evidence="8" id="KW-0408">Iron</keyword>
<evidence type="ECO:0000256" key="9">
    <source>
        <dbReference type="ARBA" id="ARBA00023014"/>
    </source>
</evidence>
<evidence type="ECO:0000256" key="10">
    <source>
        <dbReference type="ARBA" id="ARBA00023239"/>
    </source>
</evidence>
<dbReference type="Proteomes" id="UP000584867">
    <property type="component" value="Unassembled WGS sequence"/>
</dbReference>
<feature type="domain" description="Serine dehydratase beta chain" evidence="13">
    <location>
        <begin position="4"/>
        <end position="162"/>
    </location>
</feature>
<dbReference type="GO" id="GO:0051539">
    <property type="term" value="F:4 iron, 4 sulfur cluster binding"/>
    <property type="evidence" value="ECO:0007669"/>
    <property type="project" value="UniProtKB-KW"/>
</dbReference>
<evidence type="ECO:0000256" key="4">
    <source>
        <dbReference type="ARBA" id="ARBA00012093"/>
    </source>
</evidence>
<dbReference type="InterPro" id="IPR051318">
    <property type="entry name" value="Fe-S_L-Ser"/>
</dbReference>
<dbReference type="InterPro" id="IPR005130">
    <property type="entry name" value="Ser_deHydtase-like_asu"/>
</dbReference>
<accession>A0A7W7ZS29</accession>
<dbReference type="Gene3D" id="3.30.1330.90">
    <property type="entry name" value="D-3-phosphoglycerate dehydrogenase, domain 3"/>
    <property type="match status" value="1"/>
</dbReference>
<dbReference type="AlphaFoldDB" id="A0A7W7ZS29"/>
<comment type="cofactor">
    <cofactor evidence="1">
        <name>[4Fe-4S] cluster</name>
        <dbReference type="ChEBI" id="CHEBI:49883"/>
    </cofactor>
</comment>
<dbReference type="InterPro" id="IPR029009">
    <property type="entry name" value="ASB_dom_sf"/>
</dbReference>
<evidence type="ECO:0000256" key="6">
    <source>
        <dbReference type="ARBA" id="ARBA00022485"/>
    </source>
</evidence>
<dbReference type="Pfam" id="PF03313">
    <property type="entry name" value="SDH_alpha"/>
    <property type="match status" value="1"/>
</dbReference>
<evidence type="ECO:0000256" key="11">
    <source>
        <dbReference type="ARBA" id="ARBA00049406"/>
    </source>
</evidence>
<keyword evidence="7" id="KW-0479">Metal-binding</keyword>
<evidence type="ECO:0000256" key="3">
    <source>
        <dbReference type="ARBA" id="ARBA00008636"/>
    </source>
</evidence>
<organism evidence="14 15">
    <name type="scientific">Granulicella mallensis</name>
    <dbReference type="NCBI Taxonomy" id="940614"/>
    <lineage>
        <taxon>Bacteria</taxon>
        <taxon>Pseudomonadati</taxon>
        <taxon>Acidobacteriota</taxon>
        <taxon>Terriglobia</taxon>
        <taxon>Terriglobales</taxon>
        <taxon>Acidobacteriaceae</taxon>
        <taxon>Granulicella</taxon>
    </lineage>
</organism>
<dbReference type="FunFam" id="3.30.1330.90:FF:000001">
    <property type="entry name" value="L-serine ammonia-lyase 1"/>
    <property type="match status" value="1"/>
</dbReference>
<keyword evidence="10 14" id="KW-0456">Lyase</keyword>
<evidence type="ECO:0000256" key="2">
    <source>
        <dbReference type="ARBA" id="ARBA00004742"/>
    </source>
</evidence>
<keyword evidence="5" id="KW-0312">Gluconeogenesis</keyword>
<dbReference type="EC" id="4.3.1.17" evidence="4"/>
<dbReference type="Pfam" id="PF03315">
    <property type="entry name" value="SDH_beta"/>
    <property type="match status" value="1"/>
</dbReference>
<dbReference type="InterPro" id="IPR004644">
    <property type="entry name" value="Fe-S_L-Ser_mono"/>
</dbReference>
<evidence type="ECO:0000259" key="13">
    <source>
        <dbReference type="Pfam" id="PF03315"/>
    </source>
</evidence>
<proteinExistence type="inferred from homology"/>
<dbReference type="InterPro" id="IPR005131">
    <property type="entry name" value="Ser_deHydtase_bsu"/>
</dbReference>
<dbReference type="PANTHER" id="PTHR30182">
    <property type="entry name" value="L-SERINE DEHYDRATASE"/>
    <property type="match status" value="1"/>
</dbReference>
<keyword evidence="6" id="KW-0004">4Fe-4S</keyword>
<comment type="caution">
    <text evidence="14">The sequence shown here is derived from an EMBL/GenBank/DDBJ whole genome shotgun (WGS) entry which is preliminary data.</text>
</comment>
<evidence type="ECO:0000313" key="15">
    <source>
        <dbReference type="Proteomes" id="UP000584867"/>
    </source>
</evidence>
<evidence type="ECO:0000256" key="7">
    <source>
        <dbReference type="ARBA" id="ARBA00022723"/>
    </source>
</evidence>
<comment type="pathway">
    <text evidence="2">Carbohydrate biosynthesis; gluconeogenesis.</text>
</comment>
<reference evidence="14 15" key="1">
    <citation type="submission" date="2020-08" db="EMBL/GenBank/DDBJ databases">
        <title>Genomic Encyclopedia of Type Strains, Phase IV (KMG-V): Genome sequencing to study the core and pangenomes of soil and plant-associated prokaryotes.</title>
        <authorList>
            <person name="Whitman W."/>
        </authorList>
    </citation>
    <scope>NUCLEOTIDE SEQUENCE [LARGE SCALE GENOMIC DNA]</scope>
    <source>
        <strain evidence="14 15">X5P3</strain>
    </source>
</reference>
<dbReference type="RefSeq" id="WP_184256856.1">
    <property type="nucleotide sequence ID" value="NZ_JACHIO010000012.1"/>
</dbReference>
<feature type="domain" description="Serine dehydratase-like alpha subunit" evidence="12">
    <location>
        <begin position="192"/>
        <end position="481"/>
    </location>
</feature>
<dbReference type="GO" id="GO:0046872">
    <property type="term" value="F:metal ion binding"/>
    <property type="evidence" value="ECO:0007669"/>
    <property type="project" value="UniProtKB-KW"/>
</dbReference>
<dbReference type="PANTHER" id="PTHR30182:SF1">
    <property type="entry name" value="L-SERINE DEHYDRATASE 1"/>
    <property type="match status" value="1"/>
</dbReference>
<sequence length="487" mass="51824">MNTSLFELFKIGIGPSSSHTVGPMRAALRFVRTLDSDGLIEKTASITVELYGSLALTGIGHGTDRAVLLGLLGEAPDNIDPAKIDSLVAAVRSSQQLQLLGRHPIAFREAEHLLFHRDRMYPDPETPTHPNGLRFTARDIHGDTLTSEVYYSIGGGFIVSAAEFANPGSAKKREVPYPFSSAERLLALALEQHLSIPEIVLANEVALLDEETIVRPQPRDASAVHDGESAVKQSILTLWETMRSCIDRGVATEGTLPGGLNVRRRAAGLARRLARLDEEGRTRDPLAPMDSVTLVAMAVNEENAAGGRVVTAPTNGAAGVIPAIAHFYLHHASHELSEAEKEAGLLRYFLTAAAIGILYKENASISGAEVGCQGEVGVACSMAAGGLVAALGGDNSAIEHAAEIAMEHNLGMTCDPIGGLVQIPCIERNGMGAVKAVNASRLAMNDQGSHKISLDQVIETMYRTGMDMQSRYKETSLAGLALNIIEC</sequence>
<gene>
    <name evidence="14" type="ORF">HDF15_003083</name>
</gene>